<feature type="chain" id="PRO_5039645388" evidence="1">
    <location>
        <begin position="31"/>
        <end position="458"/>
    </location>
</feature>
<dbReference type="SUPFAM" id="SSF53850">
    <property type="entry name" value="Periplasmic binding protein-like II"/>
    <property type="match status" value="1"/>
</dbReference>
<dbReference type="AlphaFoldDB" id="E3J556"/>
<proteinExistence type="predicted"/>
<dbReference type="InterPro" id="IPR050490">
    <property type="entry name" value="Bact_solute-bd_prot1"/>
</dbReference>
<dbReference type="EMBL" id="CP002299">
    <property type="protein sequence ID" value="ADP80654.1"/>
    <property type="molecule type" value="Genomic_DNA"/>
</dbReference>
<dbReference type="Gene3D" id="3.40.190.10">
    <property type="entry name" value="Periplasmic binding protein-like II"/>
    <property type="match status" value="1"/>
</dbReference>
<dbReference type="Proteomes" id="UP000002484">
    <property type="component" value="Chromosome"/>
</dbReference>
<evidence type="ECO:0000313" key="2">
    <source>
        <dbReference type="EMBL" id="ADP80654.1"/>
    </source>
</evidence>
<dbReference type="PROSITE" id="PS51257">
    <property type="entry name" value="PROKAR_LIPOPROTEIN"/>
    <property type="match status" value="1"/>
</dbReference>
<dbReference type="STRING" id="298654.FraEuI1c_2621"/>
<feature type="signal peptide" evidence="1">
    <location>
        <begin position="1"/>
        <end position="30"/>
    </location>
</feature>
<dbReference type="RefSeq" id="WP_013423772.1">
    <property type="nucleotide sequence ID" value="NC_014666.1"/>
</dbReference>
<reference evidence="2 3" key="1">
    <citation type="submission" date="2010-10" db="EMBL/GenBank/DDBJ databases">
        <title>Complete sequence of Frankia sp. EuI1c.</title>
        <authorList>
            <consortium name="US DOE Joint Genome Institute"/>
            <person name="Lucas S."/>
            <person name="Copeland A."/>
            <person name="Lapidus A."/>
            <person name="Cheng J.-F."/>
            <person name="Bruce D."/>
            <person name="Goodwin L."/>
            <person name="Pitluck S."/>
            <person name="Chertkov O."/>
            <person name="Detter J.C."/>
            <person name="Han C."/>
            <person name="Tapia R."/>
            <person name="Land M."/>
            <person name="Hauser L."/>
            <person name="Jeffries C."/>
            <person name="Kyrpides N."/>
            <person name="Ivanova N."/>
            <person name="Mikhailova N."/>
            <person name="Beauchemin N."/>
            <person name="Sen A."/>
            <person name="Sur S.A."/>
            <person name="Gtari M."/>
            <person name="Wall L."/>
            <person name="Tisa L."/>
            <person name="Woyke T."/>
        </authorList>
    </citation>
    <scope>NUCLEOTIDE SEQUENCE [LARGE SCALE GENOMIC DNA]</scope>
    <source>
        <strain evidence="3">DSM 45817 / CECT 9037 / EuI1c</strain>
    </source>
</reference>
<dbReference type="FunCoup" id="E3J556">
    <property type="interactions" value="42"/>
</dbReference>
<dbReference type="InterPro" id="IPR006059">
    <property type="entry name" value="SBP"/>
</dbReference>
<dbReference type="OrthoDB" id="2509690at2"/>
<dbReference type="eggNOG" id="COG1653">
    <property type="taxonomic scope" value="Bacteria"/>
</dbReference>
<keyword evidence="3" id="KW-1185">Reference proteome</keyword>
<gene>
    <name evidence="2" type="ordered locus">FraEuI1c_2621</name>
</gene>
<accession>E3J556</accession>
<dbReference type="KEGG" id="fri:FraEuI1c_2621"/>
<dbReference type="InParanoid" id="E3J556"/>
<dbReference type="Pfam" id="PF01547">
    <property type="entry name" value="SBP_bac_1"/>
    <property type="match status" value="1"/>
</dbReference>
<evidence type="ECO:0000313" key="3">
    <source>
        <dbReference type="Proteomes" id="UP000002484"/>
    </source>
</evidence>
<protein>
    <submittedName>
        <fullName evidence="2">Extracellular solute-binding protein family 1</fullName>
    </submittedName>
</protein>
<keyword evidence="1" id="KW-0732">Signal</keyword>
<sequence length="458" mass="47115" precursor="true">MHRERLTRRFGRARTATVALVAASSLAALAACGGSTTGSTTASSSTGAAATSTADPKVTISFLSYNYGTPDIGGQGTQALIDAFEKAHPNITIKPQGVAVADVLTHLQTDTAAGTPPDVAQIGWSKMAAAYQLLPIVPVQDIPTKADWDTTMAGFSKNLLSAVAVNGKVKAVPYTISIPVIFYNADLFKKAGLDPEKPPTTIDELKTDALAIKSKAGAEGAYFAVVDSGKSDYLTQSVIASNGGREIGSDGMPAFDSPAAVSALGAMQDLTTSGAQPAITATSAVAAFSAGKLGMLVGSTAVSASLLKASTGKFELRTTGFPSFGSKPAAPTYSGAGLAVLAKDKTHQQAAWTFIKFLTSAEGFTIITSKIGYLPLRPELATDPKYLQSFFASNKLLSPALKQLDNVSPYQSFAGKNASQAVVALQDDAVEPIVLRGANPASTLSSVATQVRGVLGQK</sequence>
<dbReference type="PANTHER" id="PTHR43649">
    <property type="entry name" value="ARABINOSE-BINDING PROTEIN-RELATED"/>
    <property type="match status" value="1"/>
</dbReference>
<dbReference type="CDD" id="cd14748">
    <property type="entry name" value="PBP2_UgpB"/>
    <property type="match status" value="1"/>
</dbReference>
<dbReference type="HOGENOM" id="CLU_031285_3_1_11"/>
<evidence type="ECO:0000256" key="1">
    <source>
        <dbReference type="SAM" id="SignalP"/>
    </source>
</evidence>
<name>E3J556_PSEI1</name>
<organism evidence="2 3">
    <name type="scientific">Pseudofrankia inefficax (strain DSM 45817 / CECT 9037 / DDB 130130 / EuI1c)</name>
    <name type="common">Frankia inefficax</name>
    <dbReference type="NCBI Taxonomy" id="298654"/>
    <lineage>
        <taxon>Bacteria</taxon>
        <taxon>Bacillati</taxon>
        <taxon>Actinomycetota</taxon>
        <taxon>Actinomycetes</taxon>
        <taxon>Frankiales</taxon>
        <taxon>Frankiaceae</taxon>
        <taxon>Pseudofrankia</taxon>
    </lineage>
</organism>
<dbReference type="PANTHER" id="PTHR43649:SF30">
    <property type="entry name" value="ABC TRANSPORTER SUBSTRATE-BINDING PROTEIN"/>
    <property type="match status" value="1"/>
</dbReference>